<feature type="transmembrane region" description="Helical" evidence="7">
    <location>
        <begin position="458"/>
        <end position="483"/>
    </location>
</feature>
<dbReference type="PRINTS" id="PR01434">
    <property type="entry name" value="NADHDHGNASE5"/>
</dbReference>
<comment type="similarity">
    <text evidence="2">Belongs to the CPA3 antiporters (TC 2.A.63) subunit A family.</text>
</comment>
<dbReference type="OrthoDB" id="9807568at2"/>
<dbReference type="InterPro" id="IPR050616">
    <property type="entry name" value="CPA3_Na-H_Antiporter_A"/>
</dbReference>
<name>A0A078KNH2_9FIRM</name>
<dbReference type="PATRIC" id="fig|29343.3.peg.996"/>
<dbReference type="KEGG" id="ccel:CCDG5_0943"/>
<gene>
    <name evidence="10" type="ORF">CCDG5_0943</name>
</gene>
<dbReference type="HOGENOM" id="CLU_013183_0_0_9"/>
<reference evidence="11" key="1">
    <citation type="submission" date="2014-07" db="EMBL/GenBank/DDBJ databases">
        <authorList>
            <person name="Wibberg D."/>
        </authorList>
    </citation>
    <scope>NUCLEOTIDE SEQUENCE [LARGE SCALE GENOMIC DNA]</scope>
    <source>
        <strain evidence="11">DG5</strain>
    </source>
</reference>
<accession>A0A078KNH2</accession>
<dbReference type="GO" id="GO:0012505">
    <property type="term" value="C:endomembrane system"/>
    <property type="evidence" value="ECO:0007669"/>
    <property type="project" value="UniProtKB-SubCell"/>
</dbReference>
<evidence type="ECO:0000256" key="4">
    <source>
        <dbReference type="ARBA" id="ARBA00022989"/>
    </source>
</evidence>
<organism evidence="10 11">
    <name type="scientific">[Clostridium] cellulosi</name>
    <dbReference type="NCBI Taxonomy" id="29343"/>
    <lineage>
        <taxon>Bacteria</taxon>
        <taxon>Bacillati</taxon>
        <taxon>Bacillota</taxon>
        <taxon>Clostridia</taxon>
        <taxon>Eubacteriales</taxon>
        <taxon>Oscillospiraceae</taxon>
        <taxon>Oscillospiraceae incertae sedis</taxon>
    </lineage>
</organism>
<feature type="transmembrane region" description="Helical" evidence="7">
    <location>
        <begin position="627"/>
        <end position="645"/>
    </location>
</feature>
<evidence type="ECO:0000256" key="6">
    <source>
        <dbReference type="RuleBase" id="RU000320"/>
    </source>
</evidence>
<feature type="transmembrane region" description="Helical" evidence="7">
    <location>
        <begin position="286"/>
        <end position="313"/>
    </location>
</feature>
<keyword evidence="10" id="KW-0830">Ubiquinone</keyword>
<keyword evidence="4 7" id="KW-1133">Transmembrane helix</keyword>
<feature type="domain" description="NADH-Ubiquinone oxidoreductase (complex I) chain 5 N-terminal" evidence="9">
    <location>
        <begin position="120"/>
        <end position="155"/>
    </location>
</feature>
<feature type="transmembrane region" description="Helical" evidence="7">
    <location>
        <begin position="65"/>
        <end position="88"/>
    </location>
</feature>
<evidence type="ECO:0000313" key="10">
    <source>
        <dbReference type="EMBL" id="CDZ24062.1"/>
    </source>
</evidence>
<feature type="transmembrane region" description="Helical" evidence="7">
    <location>
        <begin position="495"/>
        <end position="515"/>
    </location>
</feature>
<keyword evidence="5 7" id="KW-0472">Membrane</keyword>
<dbReference type="STRING" id="29343.CCDG5_0943"/>
<dbReference type="PANTHER" id="PTHR43373:SF1">
    <property type="entry name" value="NA(+)_H(+) ANTIPORTER SUBUNIT A"/>
    <property type="match status" value="1"/>
</dbReference>
<feature type="transmembrane region" description="Helical" evidence="7">
    <location>
        <begin position="187"/>
        <end position="205"/>
    </location>
</feature>
<proteinExistence type="inferred from homology"/>
<evidence type="ECO:0000256" key="2">
    <source>
        <dbReference type="ARBA" id="ARBA00008483"/>
    </source>
</evidence>
<comment type="subcellular location">
    <subcellularLocation>
        <location evidence="1">Endomembrane system</location>
        <topology evidence="1">Multi-pass membrane protein</topology>
    </subcellularLocation>
    <subcellularLocation>
        <location evidence="6">Membrane</location>
        <topology evidence="6">Multi-pass membrane protein</topology>
    </subcellularLocation>
</comment>
<feature type="transmembrane region" description="Helical" evidence="7">
    <location>
        <begin position="162"/>
        <end position="181"/>
    </location>
</feature>
<feature type="transmembrane region" description="Helical" evidence="7">
    <location>
        <begin position="352"/>
        <end position="373"/>
    </location>
</feature>
<dbReference type="Pfam" id="PF00361">
    <property type="entry name" value="Proton_antipo_M"/>
    <property type="match status" value="1"/>
</dbReference>
<dbReference type="Proteomes" id="UP000032431">
    <property type="component" value="Chromosome I"/>
</dbReference>
<feature type="transmembrane region" description="Helical" evidence="7">
    <location>
        <begin position="6"/>
        <end position="24"/>
    </location>
</feature>
<evidence type="ECO:0000256" key="7">
    <source>
        <dbReference type="SAM" id="Phobius"/>
    </source>
</evidence>
<feature type="transmembrane region" description="Helical" evidence="7">
    <location>
        <begin position="31"/>
        <end position="53"/>
    </location>
</feature>
<dbReference type="GO" id="GO:0016020">
    <property type="term" value="C:membrane"/>
    <property type="evidence" value="ECO:0007669"/>
    <property type="project" value="UniProtKB-SubCell"/>
</dbReference>
<feature type="transmembrane region" description="Helical" evidence="7">
    <location>
        <begin position="257"/>
        <end position="274"/>
    </location>
</feature>
<evidence type="ECO:0000256" key="1">
    <source>
        <dbReference type="ARBA" id="ARBA00004127"/>
    </source>
</evidence>
<dbReference type="InterPro" id="IPR001750">
    <property type="entry name" value="ND/Mrp_TM"/>
</dbReference>
<evidence type="ECO:0000313" key="11">
    <source>
        <dbReference type="Proteomes" id="UP000032431"/>
    </source>
</evidence>
<dbReference type="Pfam" id="PF00662">
    <property type="entry name" value="Proton_antipo_N"/>
    <property type="match status" value="1"/>
</dbReference>
<feature type="transmembrane region" description="Helical" evidence="7">
    <location>
        <begin position="226"/>
        <end position="251"/>
    </location>
</feature>
<sequence length="646" mass="69879">MQGATLVLLLLFIPAVTSIIVLFLKNRNGRSVIVTLSSCAMIAAAILLCQNILTHGTFAIETSKAEWAGIAVTIIDAAALFFTLYFGIKFKEWKIILPAIAQICAVFYLEVLKVPEEPHFIIKLDNLSLIMTLIVSIIGPLVAIFAIGYMEKHEQHQKLKQTRQHLFFAVIFLFLFAMNGISMTDNLMHLYAFWEVTTLCSFLLIGHDRNRVSFESAKRALWINSFGGLFFAVGIIFILNSVGTISISQILETGKKAPQLLVIGLMFLCCAGFVKSAQLPFQSWLLGAMVAPTPVSALLHSSTMVKAGVYVIVRFSPIFGGQTSGILVSMVGAFTFVAAAALAISQSNGKRVLAFSTISNLGLIIACAGLGGSQALTTAILLIIFHAVSKGLLFLCMGTVELKIGSRNIEDMFGIFSKMPYTTSIMILGMLSMMLPPFGVLITKWLAIEASVNVPSVMFLLVLGSAFTVAFWVKWLGAVTTVYKKGHGKIEDLPFSIKVVLGVIAAAIVVITVIMPQINNYMVLPSVIQLLNKDPAIFGTNGGLYSISEYGISGGFGGIILLTGVIVAAFIVIFVNAKANKPRIIPPYACGALSDEKGRDFIGPKDKVEKVMLHNYYLSGIFGEKKLMPVVSVISAIIILIMFGVS</sequence>
<feature type="transmembrane region" description="Helical" evidence="7">
    <location>
        <begin position="550"/>
        <end position="575"/>
    </location>
</feature>
<keyword evidence="11" id="KW-1185">Reference proteome</keyword>
<evidence type="ECO:0000256" key="3">
    <source>
        <dbReference type="ARBA" id="ARBA00022692"/>
    </source>
</evidence>
<feature type="transmembrane region" description="Helical" evidence="7">
    <location>
        <begin position="127"/>
        <end position="150"/>
    </location>
</feature>
<dbReference type="InterPro" id="IPR001516">
    <property type="entry name" value="Proton_antipo_N"/>
</dbReference>
<evidence type="ECO:0000259" key="9">
    <source>
        <dbReference type="Pfam" id="PF00662"/>
    </source>
</evidence>
<dbReference type="AlphaFoldDB" id="A0A078KNH2"/>
<feature type="transmembrane region" description="Helical" evidence="7">
    <location>
        <begin position="421"/>
        <end position="446"/>
    </location>
</feature>
<dbReference type="EMBL" id="LM995447">
    <property type="protein sequence ID" value="CDZ24062.1"/>
    <property type="molecule type" value="Genomic_DNA"/>
</dbReference>
<feature type="transmembrane region" description="Helical" evidence="7">
    <location>
        <begin position="95"/>
        <end position="115"/>
    </location>
</feature>
<evidence type="ECO:0000259" key="8">
    <source>
        <dbReference type="Pfam" id="PF00361"/>
    </source>
</evidence>
<protein>
    <submittedName>
        <fullName evidence="10">NADH/Ubiquinone/plastoquinone (Complex I)</fullName>
    </submittedName>
</protein>
<feature type="transmembrane region" description="Helical" evidence="7">
    <location>
        <begin position="379"/>
        <end position="400"/>
    </location>
</feature>
<dbReference type="PANTHER" id="PTHR43373">
    <property type="entry name" value="NA(+)/H(+) ANTIPORTER SUBUNIT"/>
    <property type="match status" value="1"/>
</dbReference>
<feature type="transmembrane region" description="Helical" evidence="7">
    <location>
        <begin position="325"/>
        <end position="345"/>
    </location>
</feature>
<evidence type="ECO:0000256" key="5">
    <source>
        <dbReference type="ARBA" id="ARBA00023136"/>
    </source>
</evidence>
<feature type="domain" description="NADH:quinone oxidoreductase/Mrp antiporter transmembrane" evidence="8">
    <location>
        <begin position="185"/>
        <end position="466"/>
    </location>
</feature>
<keyword evidence="3 6" id="KW-0812">Transmembrane</keyword>